<dbReference type="OrthoDB" id="10261027at2759"/>
<evidence type="ECO:0000256" key="2">
    <source>
        <dbReference type="ARBA" id="ARBA00022741"/>
    </source>
</evidence>
<dbReference type="Pfam" id="PF13374">
    <property type="entry name" value="TPR_10"/>
    <property type="match status" value="1"/>
</dbReference>
<feature type="region of interest" description="Disordered" evidence="5">
    <location>
        <begin position="770"/>
        <end position="794"/>
    </location>
</feature>
<keyword evidence="3 4" id="KW-0067">ATP-binding</keyword>
<dbReference type="Gene3D" id="1.25.40.10">
    <property type="entry name" value="Tetratricopeptide repeat domain"/>
    <property type="match status" value="1"/>
</dbReference>
<evidence type="ECO:0000256" key="5">
    <source>
        <dbReference type="SAM" id="MobiDB-lite"/>
    </source>
</evidence>
<keyword evidence="1" id="KW-0723">Serine/threonine-protein kinase</keyword>
<dbReference type="GO" id="GO:0004674">
    <property type="term" value="F:protein serine/threonine kinase activity"/>
    <property type="evidence" value="ECO:0007669"/>
    <property type="project" value="UniProtKB-KW"/>
</dbReference>
<feature type="domain" description="Protein kinase" evidence="6">
    <location>
        <begin position="249"/>
        <end position="503"/>
    </location>
</feature>
<evidence type="ECO:0000259" key="6">
    <source>
        <dbReference type="PROSITE" id="PS50011"/>
    </source>
</evidence>
<keyword evidence="8" id="KW-1185">Reference proteome</keyword>
<accession>A0A8H7D686</accession>
<evidence type="ECO:0000313" key="7">
    <source>
        <dbReference type="EMBL" id="KAF7362950.1"/>
    </source>
</evidence>
<dbReference type="PROSITE" id="PS00108">
    <property type="entry name" value="PROTEIN_KINASE_ST"/>
    <property type="match status" value="1"/>
</dbReference>
<dbReference type="InterPro" id="IPR017441">
    <property type="entry name" value="Protein_kinase_ATP_BS"/>
</dbReference>
<keyword evidence="7" id="KW-0418">Kinase</keyword>
<dbReference type="InterPro" id="IPR011990">
    <property type="entry name" value="TPR-like_helical_dom_sf"/>
</dbReference>
<reference evidence="7" key="1">
    <citation type="submission" date="2020-05" db="EMBL/GenBank/DDBJ databases">
        <title>Mycena genomes resolve the evolution of fungal bioluminescence.</title>
        <authorList>
            <person name="Tsai I.J."/>
        </authorList>
    </citation>
    <scope>NUCLEOTIDE SEQUENCE</scope>
    <source>
        <strain evidence="7">CCC161011</strain>
    </source>
</reference>
<dbReference type="Pfam" id="PF13424">
    <property type="entry name" value="TPR_12"/>
    <property type="match status" value="2"/>
</dbReference>
<evidence type="ECO:0000256" key="1">
    <source>
        <dbReference type="ARBA" id="ARBA00022527"/>
    </source>
</evidence>
<organism evidence="7 8">
    <name type="scientific">Mycena venus</name>
    <dbReference type="NCBI Taxonomy" id="2733690"/>
    <lineage>
        <taxon>Eukaryota</taxon>
        <taxon>Fungi</taxon>
        <taxon>Dikarya</taxon>
        <taxon>Basidiomycota</taxon>
        <taxon>Agaricomycotina</taxon>
        <taxon>Agaricomycetes</taxon>
        <taxon>Agaricomycetidae</taxon>
        <taxon>Agaricales</taxon>
        <taxon>Marasmiineae</taxon>
        <taxon>Mycenaceae</taxon>
        <taxon>Mycena</taxon>
    </lineage>
</organism>
<dbReference type="SMART" id="SM00220">
    <property type="entry name" value="S_TKc"/>
    <property type="match status" value="1"/>
</dbReference>
<sequence length="794" mass="88720">MSLEAALHLVLGTNPIPGLSAAFTLLRFIVSSIQTLQASKKQLEGLAKAAGQLLATLNSEFKASRLIVANCKEQLTDLQTLLEDIHRFVDKEQARGFFKSLLRMNSRVASIELFYRRIGIIVDAFQVGTTPAAATVDVGNSDRRHSQQISGLLSVQTMMSKNEKARNEDIKALNTQLKSLGQNQVQLRKTLEINQDNMIAMIACIQRRLDGEHLNDPERKFYSHTLQYLTSMSGRQLKLEDWMIPSFEVDYGPEIGAGGFGTVYRGTWNRTDVAIKVLQNVAGVTPSLVLLRQEIDIWLTLRHPNVLQFLGANTLDNTPFLVMPYIRTNARQFLQERPGYDPVYILRDISRGMQYLHSRKICHGDIKGINILVEDSGRSLLCDFGLSRVKADITGRTAQITNNTVGSRNWMAPELLAGSLPKIPSDIYAFGMTLYELYTGDIPLSGIAHTDFIELVFRLGIRPERPDLNDVPKLSDPLWTLAEQCWLQDPKARPSAGQIHDLIVDVISQLVEKLPEQSVPENGTETGRNDDKIKQGPKLFSNPELAKLNLNLLENRLILGENHPESLKIMAELVRTYTQCGRLKQAEELGVEVFKKHKEVLGEDHPLTLWSLSQLAIIYNHLEKFKEAEEVGVAAMKKQKLVLGEDHSNTLMTIGNLAMTYNNLNQFKEAAELGVVLVEKRKQVLGVDHPDTLRAIGNLAESYSKLGQLKQAEELSILVLKGRTQLLGDDHPHTLMTMSQLANIYNLLGKLREAKKLGVLTMKKQTKVLGEGHPKNPVDHVSLGPHLQPLGAIE</sequence>
<dbReference type="Proteomes" id="UP000620124">
    <property type="component" value="Unassembled WGS sequence"/>
</dbReference>
<dbReference type="InterPro" id="IPR051681">
    <property type="entry name" value="Ser/Thr_Kinases-Pseudokinases"/>
</dbReference>
<keyword evidence="2 4" id="KW-0547">Nucleotide-binding</keyword>
<dbReference type="GO" id="GO:0007166">
    <property type="term" value="P:cell surface receptor signaling pathway"/>
    <property type="evidence" value="ECO:0007669"/>
    <property type="project" value="InterPro"/>
</dbReference>
<dbReference type="InterPro" id="IPR000719">
    <property type="entry name" value="Prot_kinase_dom"/>
</dbReference>
<feature type="region of interest" description="Disordered" evidence="5">
    <location>
        <begin position="516"/>
        <end position="536"/>
    </location>
</feature>
<evidence type="ECO:0000313" key="8">
    <source>
        <dbReference type="Proteomes" id="UP000620124"/>
    </source>
</evidence>
<dbReference type="InterPro" id="IPR001245">
    <property type="entry name" value="Ser-Thr/Tyr_kinase_cat_dom"/>
</dbReference>
<dbReference type="CDD" id="cd21037">
    <property type="entry name" value="MLKL_NTD"/>
    <property type="match status" value="1"/>
</dbReference>
<dbReference type="Gene3D" id="3.30.200.20">
    <property type="entry name" value="Phosphorylase Kinase, domain 1"/>
    <property type="match status" value="1"/>
</dbReference>
<dbReference type="PROSITE" id="PS00107">
    <property type="entry name" value="PROTEIN_KINASE_ATP"/>
    <property type="match status" value="1"/>
</dbReference>
<proteinExistence type="predicted"/>
<dbReference type="EMBL" id="JACAZI010000004">
    <property type="protein sequence ID" value="KAF7362950.1"/>
    <property type="molecule type" value="Genomic_DNA"/>
</dbReference>
<dbReference type="Gene3D" id="1.20.930.20">
    <property type="entry name" value="Adaptor protein Cbl, N-terminal domain"/>
    <property type="match status" value="1"/>
</dbReference>
<dbReference type="Gene3D" id="1.10.510.10">
    <property type="entry name" value="Transferase(Phosphotransferase) domain 1"/>
    <property type="match status" value="1"/>
</dbReference>
<dbReference type="InterPro" id="IPR008271">
    <property type="entry name" value="Ser/Thr_kinase_AS"/>
</dbReference>
<dbReference type="InterPro" id="IPR059179">
    <property type="entry name" value="MLKL-like_MCAfunc"/>
</dbReference>
<dbReference type="PANTHER" id="PTHR44329:SF298">
    <property type="entry name" value="MIXED LINEAGE KINASE DOMAIN-LIKE PROTEIN"/>
    <property type="match status" value="1"/>
</dbReference>
<gene>
    <name evidence="7" type="ORF">MVEN_00646300</name>
</gene>
<name>A0A8H7D686_9AGAR</name>
<keyword evidence="7" id="KW-0808">Transferase</keyword>
<dbReference type="InterPro" id="IPR036537">
    <property type="entry name" value="Adaptor_Cbl_N_dom_sf"/>
</dbReference>
<dbReference type="InterPro" id="IPR011009">
    <property type="entry name" value="Kinase-like_dom_sf"/>
</dbReference>
<dbReference type="PROSITE" id="PS50011">
    <property type="entry name" value="PROTEIN_KINASE_DOM"/>
    <property type="match status" value="1"/>
</dbReference>
<protein>
    <submittedName>
        <fullName evidence="7">Kinase-like protein</fullName>
    </submittedName>
</protein>
<evidence type="ECO:0000256" key="4">
    <source>
        <dbReference type="PROSITE-ProRule" id="PRU10141"/>
    </source>
</evidence>
<dbReference type="PANTHER" id="PTHR44329">
    <property type="entry name" value="SERINE/THREONINE-PROTEIN KINASE TNNI3K-RELATED"/>
    <property type="match status" value="1"/>
</dbReference>
<dbReference type="Pfam" id="PF07714">
    <property type="entry name" value="PK_Tyr_Ser-Thr"/>
    <property type="match status" value="1"/>
</dbReference>
<dbReference type="SUPFAM" id="SSF56112">
    <property type="entry name" value="Protein kinase-like (PK-like)"/>
    <property type="match status" value="1"/>
</dbReference>
<comment type="caution">
    <text evidence="7">The sequence shown here is derived from an EMBL/GenBank/DDBJ whole genome shotgun (WGS) entry which is preliminary data.</text>
</comment>
<feature type="binding site" evidence="4">
    <location>
        <position position="276"/>
    </location>
    <ligand>
        <name>ATP</name>
        <dbReference type="ChEBI" id="CHEBI:30616"/>
    </ligand>
</feature>
<dbReference type="AlphaFoldDB" id="A0A8H7D686"/>
<dbReference type="GO" id="GO:0005524">
    <property type="term" value="F:ATP binding"/>
    <property type="evidence" value="ECO:0007669"/>
    <property type="project" value="UniProtKB-UniRule"/>
</dbReference>
<dbReference type="SUPFAM" id="SSF48452">
    <property type="entry name" value="TPR-like"/>
    <property type="match status" value="2"/>
</dbReference>
<evidence type="ECO:0000256" key="3">
    <source>
        <dbReference type="ARBA" id="ARBA00022840"/>
    </source>
</evidence>